<dbReference type="EMBL" id="PVTE01000017">
    <property type="protein sequence ID" value="PRY34402.1"/>
    <property type="molecule type" value="Genomic_DNA"/>
</dbReference>
<dbReference type="Proteomes" id="UP000238375">
    <property type="component" value="Unassembled WGS sequence"/>
</dbReference>
<comment type="caution">
    <text evidence="1">The sequence shown here is derived from an EMBL/GenBank/DDBJ whole genome shotgun (WGS) entry which is preliminary data.</text>
</comment>
<gene>
    <name evidence="1" type="ORF">CLV58_1176</name>
</gene>
<evidence type="ECO:0000313" key="1">
    <source>
        <dbReference type="EMBL" id="PRY34402.1"/>
    </source>
</evidence>
<sequence>MQEIEIINQNLDKEDLLNKLSLSKIRINDYAKLIFDFPTFNYKNSEHKITIAQLTLSSLGLKNGGSFGEIEKAMKSNNFDFCPLEFAPYIRLYYQSQKPSEIIVKNQHPQDSILIFSKPLIMDDNFPKGFYIRNIENTLWLRAYICSDDYFWKPETEIILRIKPCS</sequence>
<evidence type="ECO:0008006" key="3">
    <source>
        <dbReference type="Google" id="ProtNLM"/>
    </source>
</evidence>
<organism evidence="1 2">
    <name type="scientific">Spirosoma oryzae</name>
    <dbReference type="NCBI Taxonomy" id="1469603"/>
    <lineage>
        <taxon>Bacteria</taxon>
        <taxon>Pseudomonadati</taxon>
        <taxon>Bacteroidota</taxon>
        <taxon>Cytophagia</taxon>
        <taxon>Cytophagales</taxon>
        <taxon>Cytophagaceae</taxon>
        <taxon>Spirosoma</taxon>
    </lineage>
</organism>
<name>A0A2T0SLW4_9BACT</name>
<accession>A0A2T0SLW4</accession>
<reference evidence="1 2" key="1">
    <citation type="submission" date="2018-03" db="EMBL/GenBank/DDBJ databases">
        <title>Genomic Encyclopedia of Archaeal and Bacterial Type Strains, Phase II (KMG-II): from individual species to whole genera.</title>
        <authorList>
            <person name="Goeker M."/>
        </authorList>
    </citation>
    <scope>NUCLEOTIDE SEQUENCE [LARGE SCALE GENOMIC DNA]</scope>
    <source>
        <strain evidence="1 2">DSM 28354</strain>
    </source>
</reference>
<evidence type="ECO:0000313" key="2">
    <source>
        <dbReference type="Proteomes" id="UP000238375"/>
    </source>
</evidence>
<dbReference type="RefSeq" id="WP_106139340.1">
    <property type="nucleotide sequence ID" value="NZ_PVTE01000017.1"/>
</dbReference>
<proteinExistence type="predicted"/>
<protein>
    <recommendedName>
        <fullName evidence="3">Helicase</fullName>
    </recommendedName>
</protein>
<dbReference type="AlphaFoldDB" id="A0A2T0SLW4"/>
<keyword evidence="2" id="KW-1185">Reference proteome</keyword>
<dbReference type="OrthoDB" id="8246499at2"/>